<dbReference type="Gene3D" id="2.40.40.10">
    <property type="entry name" value="RlpA-like domain"/>
    <property type="match status" value="1"/>
</dbReference>
<evidence type="ECO:0000313" key="5">
    <source>
        <dbReference type="Proteomes" id="UP000527143"/>
    </source>
</evidence>
<dbReference type="SUPFAM" id="SSF110997">
    <property type="entry name" value="Sporulation related repeat"/>
    <property type="match status" value="1"/>
</dbReference>
<keyword evidence="5" id="KW-1185">Reference proteome</keyword>
<evidence type="ECO:0000256" key="1">
    <source>
        <dbReference type="SAM" id="MobiDB-lite"/>
    </source>
</evidence>
<feature type="region of interest" description="Disordered" evidence="1">
    <location>
        <begin position="39"/>
        <end position="73"/>
    </location>
</feature>
<accession>A0A840YJR8</accession>
<evidence type="ECO:0000313" key="4">
    <source>
        <dbReference type="EMBL" id="MBB5709196.1"/>
    </source>
</evidence>
<feature type="domain" description="SPOR" evidence="3">
    <location>
        <begin position="232"/>
        <end position="302"/>
    </location>
</feature>
<dbReference type="InterPro" id="IPR036908">
    <property type="entry name" value="RlpA-like_sf"/>
</dbReference>
<dbReference type="CDD" id="cd22268">
    <property type="entry name" value="DPBB_RlpA-like"/>
    <property type="match status" value="1"/>
</dbReference>
<keyword evidence="4" id="KW-0449">Lipoprotein</keyword>
<keyword evidence="2" id="KW-0732">Signal</keyword>
<dbReference type="Gene3D" id="3.30.70.1070">
    <property type="entry name" value="Sporulation related repeat"/>
    <property type="match status" value="1"/>
</dbReference>
<sequence>MKWNADTAALLPLFALCAGSPAYAAQRAPALRYEAEFPGTGYAPPQAQNRDEDGFAPPASEGPSGSSRPRAGEFRYDETGYAGVRSVEGEGAGDAASVARHRSLPGGTVLEVTSLDTGRTILVLVTGPLPPGADHPLDLSAGAAAQLGYAHGQRIPVRLRAVTPSGPDMAALRSGTAPSPRADAPRVLLTALRKRLPEVSPAPPLRAAAAPIRTPPATPQRRMASTPVSKPAAAPGRYVVQVAALSSAGNAQALARSMGGFVKQGGGLHRVQLGPFATRTQAEAARGRAARAGHPDARVIAN</sequence>
<dbReference type="RefSeq" id="WP_184083689.1">
    <property type="nucleotide sequence ID" value="NZ_JACIJF010000001.1"/>
</dbReference>
<dbReference type="AlphaFoldDB" id="A0A840YJR8"/>
<feature type="region of interest" description="Disordered" evidence="1">
    <location>
        <begin position="209"/>
        <end position="231"/>
    </location>
</feature>
<proteinExistence type="predicted"/>
<reference evidence="4 5" key="1">
    <citation type="submission" date="2020-08" db="EMBL/GenBank/DDBJ databases">
        <title>Genomic Encyclopedia of Type Strains, Phase IV (KMG-IV): sequencing the most valuable type-strain genomes for metagenomic binning, comparative biology and taxonomic classification.</title>
        <authorList>
            <person name="Goeker M."/>
        </authorList>
    </citation>
    <scope>NUCLEOTIDE SEQUENCE [LARGE SCALE GENOMIC DNA]</scope>
    <source>
        <strain evidence="4 5">DSM 26736</strain>
    </source>
</reference>
<organism evidence="4 5">
    <name type="scientific">Sphingomonas xinjiangensis</name>
    <dbReference type="NCBI Taxonomy" id="643568"/>
    <lineage>
        <taxon>Bacteria</taxon>
        <taxon>Pseudomonadati</taxon>
        <taxon>Pseudomonadota</taxon>
        <taxon>Alphaproteobacteria</taxon>
        <taxon>Sphingomonadales</taxon>
        <taxon>Sphingomonadaceae</taxon>
        <taxon>Sphingomonas</taxon>
    </lineage>
</organism>
<dbReference type="PANTHER" id="PTHR34183:SF8">
    <property type="entry name" value="ENDOLYTIC PEPTIDOGLYCAN TRANSGLYCOSYLASE RLPA-RELATED"/>
    <property type="match status" value="1"/>
</dbReference>
<feature type="chain" id="PRO_5032574202" evidence="2">
    <location>
        <begin position="25"/>
        <end position="302"/>
    </location>
</feature>
<dbReference type="InterPro" id="IPR007730">
    <property type="entry name" value="SPOR-like_dom"/>
</dbReference>
<evidence type="ECO:0000256" key="2">
    <source>
        <dbReference type="SAM" id="SignalP"/>
    </source>
</evidence>
<evidence type="ECO:0000259" key="3">
    <source>
        <dbReference type="PROSITE" id="PS51724"/>
    </source>
</evidence>
<gene>
    <name evidence="4" type="ORF">FHT02_000402</name>
</gene>
<feature type="signal peptide" evidence="2">
    <location>
        <begin position="1"/>
        <end position="24"/>
    </location>
</feature>
<dbReference type="PROSITE" id="PS51724">
    <property type="entry name" value="SPOR"/>
    <property type="match status" value="1"/>
</dbReference>
<dbReference type="EMBL" id="JACIJF010000001">
    <property type="protein sequence ID" value="MBB5709196.1"/>
    <property type="molecule type" value="Genomic_DNA"/>
</dbReference>
<protein>
    <submittedName>
        <fullName evidence="4">Rare lipoprotein A</fullName>
    </submittedName>
</protein>
<dbReference type="PANTHER" id="PTHR34183">
    <property type="entry name" value="ENDOLYTIC PEPTIDOGLYCAN TRANSGLYCOSYLASE RLPA"/>
    <property type="match status" value="1"/>
</dbReference>
<dbReference type="InterPro" id="IPR036680">
    <property type="entry name" value="SPOR-like_sf"/>
</dbReference>
<dbReference type="GO" id="GO:0042834">
    <property type="term" value="F:peptidoglycan binding"/>
    <property type="evidence" value="ECO:0007669"/>
    <property type="project" value="InterPro"/>
</dbReference>
<comment type="caution">
    <text evidence="4">The sequence shown here is derived from an EMBL/GenBank/DDBJ whole genome shotgun (WGS) entry which is preliminary data.</text>
</comment>
<name>A0A840YJR8_9SPHN</name>
<feature type="compositionally biased region" description="Low complexity" evidence="1">
    <location>
        <begin position="56"/>
        <end position="69"/>
    </location>
</feature>
<dbReference type="Pfam" id="PF05036">
    <property type="entry name" value="SPOR"/>
    <property type="match status" value="1"/>
</dbReference>
<dbReference type="Proteomes" id="UP000527143">
    <property type="component" value="Unassembled WGS sequence"/>
</dbReference>